<dbReference type="STRING" id="60517.A0A0R3W052"/>
<dbReference type="SUPFAM" id="SSF53300">
    <property type="entry name" value="vWA-like"/>
    <property type="match status" value="1"/>
</dbReference>
<reference evidence="4" key="1">
    <citation type="submission" date="2017-02" db="UniProtKB">
        <authorList>
            <consortium name="WormBaseParasite"/>
        </authorList>
    </citation>
    <scope>IDENTIFICATION</scope>
</reference>
<dbReference type="PANTHER" id="PTHR45737:SF6">
    <property type="entry name" value="VON WILLEBRAND FACTOR A DOMAIN-CONTAINING PROTEIN 5A"/>
    <property type="match status" value="1"/>
</dbReference>
<dbReference type="InterPro" id="IPR036465">
    <property type="entry name" value="vWFA_dom_sf"/>
</dbReference>
<dbReference type="AlphaFoldDB" id="A0A0R3W052"/>
<dbReference type="OrthoDB" id="1729737at2759"/>
<evidence type="ECO:0000313" key="4">
    <source>
        <dbReference type="WBParaSite" id="TASK_0000304601-mRNA-1"/>
    </source>
</evidence>
<dbReference type="InterPro" id="IPR002035">
    <property type="entry name" value="VWF_A"/>
</dbReference>
<accession>A0A0R3W052</accession>
<dbReference type="Gene3D" id="3.40.50.410">
    <property type="entry name" value="von Willebrand factor, type A domain"/>
    <property type="match status" value="1"/>
</dbReference>
<dbReference type="Proteomes" id="UP000282613">
    <property type="component" value="Unassembled WGS sequence"/>
</dbReference>
<name>A0A0R3W052_TAEAS</name>
<dbReference type="WBParaSite" id="TASK_0000304601-mRNA-1">
    <property type="protein sequence ID" value="TASK_0000304601-mRNA-1"/>
    <property type="gene ID" value="TASK_0000304601"/>
</dbReference>
<protein>
    <submittedName>
        <fullName evidence="4">VWFA domain-containing protein</fullName>
    </submittedName>
</protein>
<evidence type="ECO:0000313" key="3">
    <source>
        <dbReference type="Proteomes" id="UP000282613"/>
    </source>
</evidence>
<evidence type="ECO:0000313" key="2">
    <source>
        <dbReference type="EMBL" id="VDK26977.1"/>
    </source>
</evidence>
<proteinExistence type="predicted"/>
<dbReference type="Pfam" id="PF13768">
    <property type="entry name" value="VWA_3"/>
    <property type="match status" value="1"/>
</dbReference>
<dbReference type="PANTHER" id="PTHR45737">
    <property type="entry name" value="VON WILLEBRAND FACTOR A DOMAIN-CONTAINING PROTEIN 5A"/>
    <property type="match status" value="1"/>
</dbReference>
<feature type="domain" description="VWFA" evidence="1">
    <location>
        <begin position="187"/>
        <end position="281"/>
    </location>
</feature>
<gene>
    <name evidence="2" type="ORF">TASK_LOCUS3047</name>
</gene>
<organism evidence="4">
    <name type="scientific">Taenia asiatica</name>
    <name type="common">Asian tapeworm</name>
    <dbReference type="NCBI Taxonomy" id="60517"/>
    <lineage>
        <taxon>Eukaryota</taxon>
        <taxon>Metazoa</taxon>
        <taxon>Spiralia</taxon>
        <taxon>Lophotrochozoa</taxon>
        <taxon>Platyhelminthes</taxon>
        <taxon>Cestoda</taxon>
        <taxon>Eucestoda</taxon>
        <taxon>Cyclophyllidea</taxon>
        <taxon>Taeniidae</taxon>
        <taxon>Taenia</taxon>
    </lineage>
</organism>
<reference evidence="2 3" key="2">
    <citation type="submission" date="2018-11" db="EMBL/GenBank/DDBJ databases">
        <authorList>
            <consortium name="Pathogen Informatics"/>
        </authorList>
    </citation>
    <scope>NUCLEOTIDE SEQUENCE [LARGE SCALE GENOMIC DNA]</scope>
</reference>
<keyword evidence="3" id="KW-1185">Reference proteome</keyword>
<evidence type="ECO:0000259" key="1">
    <source>
        <dbReference type="PROSITE" id="PS50234"/>
    </source>
</evidence>
<dbReference type="PROSITE" id="PS50234">
    <property type="entry name" value="VWFA"/>
    <property type="match status" value="1"/>
</dbReference>
<dbReference type="EMBL" id="UYRS01005087">
    <property type="protein sequence ID" value="VDK26977.1"/>
    <property type="molecule type" value="Genomic_DNA"/>
</dbReference>
<sequence length="281" mass="30908">MMQEDYTMGDTFRMKLGNIPAGETIKLTFKYVVPLYLREVDRTVERFAGLQEAFVLVFSMPLRLGGRYDPNPGAHERPAAPQTPAKMSFRADIHASGGIASVTSAHQKFQVKYVDETKEHAEVSVADGLDLSHDVELEVALLKPHVLSAPCELGCASKGGFLGMHCVTATFLPNIPHSQASDGDKRELIFVIDRSGSMSGSKMQKTKESLLLFLKSLPKKCRFQIVGFGSTFQPLFPQPVEYNKENVERALEYQKSMSADMGGTEVLAALRSVYETPVTGA</sequence>